<feature type="compositionally biased region" description="Basic residues" evidence="1">
    <location>
        <begin position="249"/>
        <end position="258"/>
    </location>
</feature>
<dbReference type="AlphaFoldDB" id="A0A7M7K3C9"/>
<proteinExistence type="predicted"/>
<feature type="compositionally biased region" description="Basic residues" evidence="1">
    <location>
        <begin position="492"/>
        <end position="504"/>
    </location>
</feature>
<dbReference type="GeneID" id="111249960"/>
<feature type="compositionally biased region" description="Basic residues" evidence="1">
    <location>
        <begin position="104"/>
        <end position="122"/>
    </location>
</feature>
<protein>
    <submittedName>
        <fullName evidence="2">Uncharacterized protein</fullName>
    </submittedName>
</protein>
<feature type="region of interest" description="Disordered" evidence="1">
    <location>
        <begin position="430"/>
        <end position="504"/>
    </location>
</feature>
<organism evidence="2 3">
    <name type="scientific">Varroa destructor</name>
    <name type="common">Honeybee mite</name>
    <dbReference type="NCBI Taxonomy" id="109461"/>
    <lineage>
        <taxon>Eukaryota</taxon>
        <taxon>Metazoa</taxon>
        <taxon>Ecdysozoa</taxon>
        <taxon>Arthropoda</taxon>
        <taxon>Chelicerata</taxon>
        <taxon>Arachnida</taxon>
        <taxon>Acari</taxon>
        <taxon>Parasitiformes</taxon>
        <taxon>Mesostigmata</taxon>
        <taxon>Gamasina</taxon>
        <taxon>Dermanyssoidea</taxon>
        <taxon>Varroidae</taxon>
        <taxon>Varroa</taxon>
    </lineage>
</organism>
<feature type="compositionally biased region" description="Low complexity" evidence="1">
    <location>
        <begin position="229"/>
        <end position="238"/>
    </location>
</feature>
<keyword evidence="3" id="KW-1185">Reference proteome</keyword>
<feature type="compositionally biased region" description="Basic and acidic residues" evidence="1">
    <location>
        <begin position="471"/>
        <end position="483"/>
    </location>
</feature>
<feature type="compositionally biased region" description="Basic and acidic residues" evidence="1">
    <location>
        <begin position="1"/>
        <end position="10"/>
    </location>
</feature>
<dbReference type="OrthoDB" id="10533786at2759"/>
<dbReference type="Proteomes" id="UP000594260">
    <property type="component" value="Unplaced"/>
</dbReference>
<reference evidence="2" key="1">
    <citation type="submission" date="2021-01" db="UniProtKB">
        <authorList>
            <consortium name="EnsemblMetazoa"/>
        </authorList>
    </citation>
    <scope>IDENTIFICATION</scope>
</reference>
<feature type="compositionally biased region" description="Basic and acidic residues" evidence="1">
    <location>
        <begin position="46"/>
        <end position="58"/>
    </location>
</feature>
<feature type="compositionally biased region" description="Basic and acidic residues" evidence="1">
    <location>
        <begin position="446"/>
        <end position="462"/>
    </location>
</feature>
<feature type="compositionally biased region" description="Basic and acidic residues" evidence="1">
    <location>
        <begin position="123"/>
        <end position="137"/>
    </location>
</feature>
<dbReference type="RefSeq" id="XP_022660198.1">
    <property type="nucleotide sequence ID" value="XM_022804463.1"/>
</dbReference>
<feature type="region of interest" description="Disordered" evidence="1">
    <location>
        <begin position="1"/>
        <end position="259"/>
    </location>
</feature>
<sequence>MPRGRDRGESLPRPLPQSENVASARLRNKNLSGKDKEETVGYLSSSDKDEQNFREKRIPLTRGTGSTNSGHHKKPDDKSSTSSKKVSKDDSSRGKGLPQTALSGRHRPPLWRRFASRKQAPMRKKDPSSSSDERSLSDQKSSSRKKTTSVRDMAFSERDSIDLSFSREQESSTSSKIFSGKGVDGRETLDPRAATEGAPQDDGTSENGIPPLPAPTNQMSAATPAQTGSSSQLGSRSPSVRKENDEIRKTRKVTKMKYKGKDLETSSTFTTDAAENNALVSRNYKSLISTSRAPQQHQIMATPKHDDCEAGLLQRILHALSGPAPILSSPFPRSISQALSPRPLPELLYRRHETVEDDNARQPGSSFLGARKILRKSCRYKRTSRPVSRDKSKRIRFRTKADLVRVISRSPSPKAQSEPPRENRRKLLRMMRESQAVYEASQSASTEERRKEVQRKANEYTKHRVASPLLDRADETVDLHRPDSGALQMVKEKKKHTHAPRKHD</sequence>
<dbReference type="InParanoid" id="A0A7M7K3C9"/>
<dbReference type="EnsemblMetazoa" id="XM_022804462">
    <property type="protein sequence ID" value="XP_022660197"/>
    <property type="gene ID" value="LOC111249960"/>
</dbReference>
<evidence type="ECO:0000256" key="1">
    <source>
        <dbReference type="SAM" id="MobiDB-lite"/>
    </source>
</evidence>
<evidence type="ECO:0000313" key="2">
    <source>
        <dbReference type="EnsemblMetazoa" id="XP_022660197"/>
    </source>
</evidence>
<evidence type="ECO:0000313" key="3">
    <source>
        <dbReference type="Proteomes" id="UP000594260"/>
    </source>
</evidence>
<feature type="compositionally biased region" description="Polar residues" evidence="1">
    <location>
        <begin position="215"/>
        <end position="228"/>
    </location>
</feature>
<dbReference type="RefSeq" id="XP_022660197.1">
    <property type="nucleotide sequence ID" value="XM_022804462.1"/>
</dbReference>
<dbReference type="EnsemblMetazoa" id="XM_022804465">
    <property type="protein sequence ID" value="XP_022660200"/>
    <property type="gene ID" value="LOC111249960"/>
</dbReference>
<dbReference type="EnsemblMetazoa" id="XM_022804463">
    <property type="protein sequence ID" value="XP_022660198"/>
    <property type="gene ID" value="LOC111249960"/>
</dbReference>
<dbReference type="RefSeq" id="XP_022660199.1">
    <property type="nucleotide sequence ID" value="XM_022804464.1"/>
</dbReference>
<feature type="compositionally biased region" description="Basic and acidic residues" evidence="1">
    <location>
        <begin position="154"/>
        <end position="170"/>
    </location>
</feature>
<dbReference type="RefSeq" id="XP_022660200.1">
    <property type="nucleotide sequence ID" value="XM_022804465.1"/>
</dbReference>
<name>A0A7M7K3C9_VARDE</name>
<dbReference type="KEGG" id="vde:111249960"/>
<dbReference type="EnsemblMetazoa" id="XM_022804464">
    <property type="protein sequence ID" value="XP_022660199"/>
    <property type="gene ID" value="LOC111249960"/>
</dbReference>
<accession>A0A7M7K3C9</accession>